<gene>
    <name evidence="2" type="ORF">ACFFGE_09970</name>
</gene>
<feature type="domain" description="GIY-YIG" evidence="1">
    <location>
        <begin position="1"/>
        <end position="79"/>
    </location>
</feature>
<accession>A0ABV6R3J5</accession>
<sequence>MHYVYLLESLNDPTQRYVGVSSDLKSRLAEHNAGKSGHTSKHVPWRLVTYITFSRRSQAEDFERYLKSGSGHAFARKRLWPA</sequence>
<dbReference type="InterPro" id="IPR035901">
    <property type="entry name" value="GIY-YIG_endonuc_sf"/>
</dbReference>
<dbReference type="Proteomes" id="UP001589906">
    <property type="component" value="Unassembled WGS sequence"/>
</dbReference>
<dbReference type="Pfam" id="PF01541">
    <property type="entry name" value="GIY-YIG"/>
    <property type="match status" value="1"/>
</dbReference>
<name>A0ABV6R3J5_9CAUL</name>
<dbReference type="SUPFAM" id="SSF82771">
    <property type="entry name" value="GIY-YIG endonuclease"/>
    <property type="match status" value="1"/>
</dbReference>
<dbReference type="InterPro" id="IPR000305">
    <property type="entry name" value="GIY-YIG_endonuc"/>
</dbReference>
<evidence type="ECO:0000259" key="1">
    <source>
        <dbReference type="PROSITE" id="PS50164"/>
    </source>
</evidence>
<keyword evidence="3" id="KW-1185">Reference proteome</keyword>
<dbReference type="CDD" id="cd10449">
    <property type="entry name" value="GIY-YIG_SLX1_like"/>
    <property type="match status" value="1"/>
</dbReference>
<organism evidence="2 3">
    <name type="scientific">Brevundimonas balnearis</name>
    <dbReference type="NCBI Taxonomy" id="1572858"/>
    <lineage>
        <taxon>Bacteria</taxon>
        <taxon>Pseudomonadati</taxon>
        <taxon>Pseudomonadota</taxon>
        <taxon>Alphaproteobacteria</taxon>
        <taxon>Caulobacterales</taxon>
        <taxon>Caulobacteraceae</taxon>
        <taxon>Brevundimonas</taxon>
    </lineage>
</organism>
<evidence type="ECO:0000313" key="3">
    <source>
        <dbReference type="Proteomes" id="UP001589906"/>
    </source>
</evidence>
<dbReference type="EMBL" id="JBHLSW010000007">
    <property type="protein sequence ID" value="MFC0634201.1"/>
    <property type="molecule type" value="Genomic_DNA"/>
</dbReference>
<dbReference type="RefSeq" id="WP_376836214.1">
    <property type="nucleotide sequence ID" value="NZ_JBHLSW010000007.1"/>
</dbReference>
<proteinExistence type="predicted"/>
<protein>
    <submittedName>
        <fullName evidence="2">GIY-YIG nuclease family protein</fullName>
    </submittedName>
</protein>
<evidence type="ECO:0000313" key="2">
    <source>
        <dbReference type="EMBL" id="MFC0634201.1"/>
    </source>
</evidence>
<reference evidence="2 3" key="1">
    <citation type="submission" date="2024-09" db="EMBL/GenBank/DDBJ databases">
        <authorList>
            <person name="Sun Q."/>
            <person name="Mori K."/>
        </authorList>
    </citation>
    <scope>NUCLEOTIDE SEQUENCE [LARGE SCALE GENOMIC DNA]</scope>
    <source>
        <strain evidence="2 3">NCAIM B.02621</strain>
    </source>
</reference>
<dbReference type="Gene3D" id="3.40.1440.10">
    <property type="entry name" value="GIY-YIG endonuclease"/>
    <property type="match status" value="1"/>
</dbReference>
<dbReference type="PROSITE" id="PS50164">
    <property type="entry name" value="GIY_YIG"/>
    <property type="match status" value="1"/>
</dbReference>
<comment type="caution">
    <text evidence="2">The sequence shown here is derived from an EMBL/GenBank/DDBJ whole genome shotgun (WGS) entry which is preliminary data.</text>
</comment>